<reference evidence="3" key="1">
    <citation type="submission" date="2024-07" db="EMBL/GenBank/DDBJ databases">
        <title>Two chromosome-level genome assemblies of Korean endemic species Abeliophyllum distichum and Forsythia ovata (Oleaceae).</title>
        <authorList>
            <person name="Jang H."/>
        </authorList>
    </citation>
    <scope>NUCLEOTIDE SEQUENCE [LARGE SCALE GENOMIC DNA]</scope>
</reference>
<dbReference type="AlphaFoldDB" id="A0ABD1TJ26"/>
<sequence length="225" mass="25221">MKWLISSILVVGNESPVKEFLANFNHAIEELEADHRYTTWCASGRSPMFPCLISAICLAEGVTLLPHEEPEDPEPPINKKTLGHSTARRAADNPALIPAAETDNLLRQIFIQLSEQGQVLSFIQRTQLAMQRTVDHMRIEMNSLKDSEMNSLKDSNTTLRGEQRTINYLYDDVNRRMLHFARRMDNIYIIVSEPSAPSGHHHGLTSDGPSNQPRPSSPPLLPGST</sequence>
<feature type="region of interest" description="Disordered" evidence="1">
    <location>
        <begin position="197"/>
        <end position="225"/>
    </location>
</feature>
<protein>
    <submittedName>
        <fullName evidence="2">Uncharacterized protein</fullName>
    </submittedName>
</protein>
<name>A0ABD1TJ26_9LAMI</name>
<evidence type="ECO:0000313" key="2">
    <source>
        <dbReference type="EMBL" id="KAL2512721.1"/>
    </source>
</evidence>
<proteinExistence type="predicted"/>
<keyword evidence="3" id="KW-1185">Reference proteome</keyword>
<dbReference type="Proteomes" id="UP001604336">
    <property type="component" value="Unassembled WGS sequence"/>
</dbReference>
<comment type="caution">
    <text evidence="2">The sequence shown here is derived from an EMBL/GenBank/DDBJ whole genome shotgun (WGS) entry which is preliminary data.</text>
</comment>
<evidence type="ECO:0000256" key="1">
    <source>
        <dbReference type="SAM" id="MobiDB-lite"/>
    </source>
</evidence>
<dbReference type="EMBL" id="JBFOLK010000005">
    <property type="protein sequence ID" value="KAL2512721.1"/>
    <property type="molecule type" value="Genomic_DNA"/>
</dbReference>
<gene>
    <name evidence="2" type="ORF">Adt_18321</name>
</gene>
<organism evidence="2 3">
    <name type="scientific">Abeliophyllum distichum</name>
    <dbReference type="NCBI Taxonomy" id="126358"/>
    <lineage>
        <taxon>Eukaryota</taxon>
        <taxon>Viridiplantae</taxon>
        <taxon>Streptophyta</taxon>
        <taxon>Embryophyta</taxon>
        <taxon>Tracheophyta</taxon>
        <taxon>Spermatophyta</taxon>
        <taxon>Magnoliopsida</taxon>
        <taxon>eudicotyledons</taxon>
        <taxon>Gunneridae</taxon>
        <taxon>Pentapetalae</taxon>
        <taxon>asterids</taxon>
        <taxon>lamiids</taxon>
        <taxon>Lamiales</taxon>
        <taxon>Oleaceae</taxon>
        <taxon>Forsythieae</taxon>
        <taxon>Abeliophyllum</taxon>
    </lineage>
</organism>
<feature type="compositionally biased region" description="Pro residues" evidence="1">
    <location>
        <begin position="215"/>
        <end position="225"/>
    </location>
</feature>
<accession>A0ABD1TJ26</accession>
<evidence type="ECO:0000313" key="3">
    <source>
        <dbReference type="Proteomes" id="UP001604336"/>
    </source>
</evidence>